<proteinExistence type="predicted"/>
<dbReference type="EMBL" id="MH834613">
    <property type="protein sequence ID" value="AYN57985.1"/>
    <property type="molecule type" value="Genomic_DNA"/>
</dbReference>
<sequence length="54" mass="6142">MQSRESKRQLTEQLSMFGLKPTKAMKKQSPGGVVIDLLEISNPSKEFIEYGKEQ</sequence>
<protein>
    <submittedName>
        <fullName evidence="1">Uncharacterized protein</fullName>
    </submittedName>
</protein>
<name>A0A3G2KG92_9CAUD</name>
<dbReference type="KEGG" id="vg:55611895"/>
<dbReference type="RefSeq" id="YP_009841703.1">
    <property type="nucleotide sequence ID" value="NC_048734.1"/>
</dbReference>
<accession>A0A3G2KG92</accession>
<reference evidence="1" key="1">
    <citation type="submission" date="2018-09" db="EMBL/GenBank/DDBJ databases">
        <authorList>
            <person name="Bryant B."/>
            <person name="Burch A."/>
            <person name="Dorissaint R."/>
            <person name="Douthitt C."/>
            <person name="Garofalo J."/>
            <person name="Kuiack J."/>
            <person name="Marcillon S."/>
            <person name="Moreno J."/>
            <person name="Norus J."/>
            <person name="Parks M."/>
            <person name="Peroza J."/>
            <person name="Wilse K."/>
            <person name="Wiersma-Koch H."/>
            <person name="D'Elia T."/>
            <person name="Garlena R.A."/>
            <person name="Russell D.A."/>
            <person name="Pope W.H."/>
            <person name="Jacobs-Sera D."/>
            <person name="Hatfull G.F."/>
        </authorList>
    </citation>
    <scope>NUCLEOTIDE SEQUENCE [LARGE SCALE GENOMIC DNA]</scope>
</reference>
<organism evidence="1 2">
    <name type="scientific">Mycobacterium phage Fowlmouth</name>
    <dbReference type="NCBI Taxonomy" id="2419978"/>
    <lineage>
        <taxon>Viruses</taxon>
        <taxon>Duplodnaviria</taxon>
        <taxon>Heunggongvirae</taxon>
        <taxon>Uroviricota</taxon>
        <taxon>Caudoviricetes</taxon>
        <taxon>Fowlmouthvirus</taxon>
        <taxon>Fowlmouthvirus fowlmouth</taxon>
    </lineage>
</organism>
<evidence type="ECO:0000313" key="1">
    <source>
        <dbReference type="EMBL" id="AYN57985.1"/>
    </source>
</evidence>
<dbReference type="GeneID" id="55611895"/>
<keyword evidence="2" id="KW-1185">Reference proteome</keyword>
<gene>
    <name evidence="1" type="primary">35</name>
    <name evidence="1" type="ORF">SEA_FOWLMOUTH_35</name>
</gene>
<evidence type="ECO:0000313" key="2">
    <source>
        <dbReference type="Proteomes" id="UP000278789"/>
    </source>
</evidence>
<dbReference type="Proteomes" id="UP000278789">
    <property type="component" value="Segment"/>
</dbReference>